<name>Q5JH69_THEKO</name>
<dbReference type="HOGENOM" id="CLU_1127136_0_0_2"/>
<evidence type="ECO:0000313" key="2">
    <source>
        <dbReference type="Proteomes" id="UP000000536"/>
    </source>
</evidence>
<keyword evidence="2" id="KW-1185">Reference proteome</keyword>
<dbReference type="AlphaFoldDB" id="Q5JH69"/>
<protein>
    <submittedName>
        <fullName evidence="1">Uncharacterized protein</fullName>
    </submittedName>
</protein>
<dbReference type="STRING" id="69014.TK0811"/>
<dbReference type="OrthoDB" id="91750at2157"/>
<accession>Q5JH69</accession>
<proteinExistence type="predicted"/>
<evidence type="ECO:0000313" key="1">
    <source>
        <dbReference type="EMBL" id="BAD85000.1"/>
    </source>
</evidence>
<dbReference type="InParanoid" id="Q5JH69"/>
<gene>
    <name evidence="1" type="ordered locus">TK0811</name>
</gene>
<organism evidence="1 2">
    <name type="scientific">Thermococcus kodakarensis (strain ATCC BAA-918 / JCM 12380 / KOD1)</name>
    <name type="common">Pyrococcus kodakaraensis (strain KOD1)</name>
    <dbReference type="NCBI Taxonomy" id="69014"/>
    <lineage>
        <taxon>Archaea</taxon>
        <taxon>Methanobacteriati</taxon>
        <taxon>Methanobacteriota</taxon>
        <taxon>Thermococci</taxon>
        <taxon>Thermococcales</taxon>
        <taxon>Thermococcaceae</taxon>
        <taxon>Thermococcus</taxon>
    </lineage>
</organism>
<dbReference type="KEGG" id="tko:TK0811"/>
<sequence>MFEVIPEKYRPLMQRLFISKISDALDSLGMRLVSSSIYVNPVGKEVFLRFHLRVIQTSLAGSIDVEPTVKGLIEKLVMEANESLGRVYGVTFIIEDVSIEQELPKDHESLQDQPKLVLDVPLELEGPFRRIGKGLVISLREWGIAAASIVLGVDPSGLNRVSLVVKLREPMGREEKASLVKALREKLAGYIKLLIKKPMQTSVKIIDPSDKVVAKVMKKTKLMEKEVENIIGNEDVRAIMKALGKL</sequence>
<dbReference type="eggNOG" id="arCOG07143">
    <property type="taxonomic scope" value="Archaea"/>
</dbReference>
<dbReference type="EnsemblBacteria" id="BAD85000">
    <property type="protein sequence ID" value="BAD85000"/>
    <property type="gene ID" value="TK0811"/>
</dbReference>
<dbReference type="RefSeq" id="WP_011249762.1">
    <property type="nucleotide sequence ID" value="NC_006624.1"/>
</dbReference>
<dbReference type="EMBL" id="AP006878">
    <property type="protein sequence ID" value="BAD85000.1"/>
    <property type="molecule type" value="Genomic_DNA"/>
</dbReference>
<dbReference type="Proteomes" id="UP000000536">
    <property type="component" value="Chromosome"/>
</dbReference>
<dbReference type="GeneID" id="78447327"/>
<dbReference type="PATRIC" id="fig|69014.16.peg.791"/>
<reference evidence="1 2" key="1">
    <citation type="journal article" date="2005" name="Genome Res.">
        <title>Complete genome sequence of the hyperthermophilic archaeon Thermococcus kodakaraensis KOD1 and comparison with Pyrococcus genomes.</title>
        <authorList>
            <person name="Fukui T."/>
            <person name="Atomi H."/>
            <person name="Kanai T."/>
            <person name="Matsumi R."/>
            <person name="Fujiwara S."/>
            <person name="Imanaka T."/>
        </authorList>
    </citation>
    <scope>NUCLEOTIDE SEQUENCE [LARGE SCALE GENOMIC DNA]</scope>
    <source>
        <strain evidence="2">ATCC BAA-918 / JCM 12380 / KOD1</strain>
    </source>
</reference>